<evidence type="ECO:0000313" key="12">
    <source>
        <dbReference type="EMBL" id="CAI9570507.1"/>
    </source>
</evidence>
<evidence type="ECO:0000256" key="2">
    <source>
        <dbReference type="ARBA" id="ARBA00022475"/>
    </source>
</evidence>
<evidence type="ECO:0000259" key="11">
    <source>
        <dbReference type="PROSITE" id="PS50262"/>
    </source>
</evidence>
<evidence type="ECO:0000256" key="7">
    <source>
        <dbReference type="ARBA" id="ARBA00023136"/>
    </source>
</evidence>
<keyword evidence="3 10" id="KW-0812">Transmembrane</keyword>
<keyword evidence="4" id="KW-0716">Sensory transduction</keyword>
<comment type="subcellular location">
    <subcellularLocation>
        <location evidence="1">Cell membrane</location>
        <topology evidence="1">Multi-pass membrane protein</topology>
    </subcellularLocation>
</comment>
<keyword evidence="5 10" id="KW-1133">Transmembrane helix</keyword>
<dbReference type="SUPFAM" id="SSF81321">
    <property type="entry name" value="Family A G protein-coupled receptor-like"/>
    <property type="match status" value="1"/>
</dbReference>
<feature type="transmembrane region" description="Helical" evidence="10">
    <location>
        <begin position="168"/>
        <end position="187"/>
    </location>
</feature>
<evidence type="ECO:0000256" key="9">
    <source>
        <dbReference type="ARBA" id="ARBA00023224"/>
    </source>
</evidence>
<evidence type="ECO:0000313" key="13">
    <source>
        <dbReference type="Proteomes" id="UP001162483"/>
    </source>
</evidence>
<evidence type="ECO:0000256" key="1">
    <source>
        <dbReference type="ARBA" id="ARBA00004651"/>
    </source>
</evidence>
<sequence>MEIIASVTVLPKLLVILITGNSSISRAGCFIQSYLYYFVSMTDFLILTVMSFDRYLAVCCPLRYSSIMVNRVCIKLVTFCVSGTFVLLLYPTMVTPSLPYCHHVIDHFICESAAILKLVCVDITLLILNTIIVSVFLLIGCLIITTISYILIVVTVVRMPDVGRQKTFFNMSLSSCYAIYCFWQCYIY</sequence>
<name>A0ABN9DDF1_9NEOB</name>
<evidence type="ECO:0000256" key="8">
    <source>
        <dbReference type="ARBA" id="ARBA00023170"/>
    </source>
</evidence>
<dbReference type="InterPro" id="IPR047132">
    <property type="entry name" value="Olfact_rcpt_6C-like"/>
</dbReference>
<comment type="caution">
    <text evidence="12">The sequence shown here is derived from an EMBL/GenBank/DDBJ whole genome shotgun (WGS) entry which is preliminary data.</text>
</comment>
<dbReference type="PRINTS" id="PR00245">
    <property type="entry name" value="OLFACTORYR"/>
</dbReference>
<dbReference type="Gene3D" id="1.20.1070.10">
    <property type="entry name" value="Rhodopsin 7-helix transmembrane proteins"/>
    <property type="match status" value="1"/>
</dbReference>
<keyword evidence="13" id="KW-1185">Reference proteome</keyword>
<keyword evidence="7 10" id="KW-0472">Membrane</keyword>
<keyword evidence="6" id="KW-0297">G-protein coupled receptor</keyword>
<keyword evidence="8" id="KW-0675">Receptor</keyword>
<feature type="transmembrane region" description="Helical" evidence="10">
    <location>
        <begin position="131"/>
        <end position="156"/>
    </location>
</feature>
<feature type="transmembrane region" description="Helical" evidence="10">
    <location>
        <begin position="68"/>
        <end position="90"/>
    </location>
</feature>
<feature type="transmembrane region" description="Helical" evidence="10">
    <location>
        <begin position="37"/>
        <end position="56"/>
    </location>
</feature>
<dbReference type="Proteomes" id="UP001162483">
    <property type="component" value="Unassembled WGS sequence"/>
</dbReference>
<feature type="domain" description="G-protein coupled receptors family 1 profile" evidence="11">
    <location>
        <begin position="1"/>
        <end position="188"/>
    </location>
</feature>
<keyword evidence="9" id="KW-0807">Transducer</keyword>
<dbReference type="Pfam" id="PF13853">
    <property type="entry name" value="7tm_4"/>
    <property type="match status" value="1"/>
</dbReference>
<organism evidence="12 13">
    <name type="scientific">Staurois parvus</name>
    <dbReference type="NCBI Taxonomy" id="386267"/>
    <lineage>
        <taxon>Eukaryota</taxon>
        <taxon>Metazoa</taxon>
        <taxon>Chordata</taxon>
        <taxon>Craniata</taxon>
        <taxon>Vertebrata</taxon>
        <taxon>Euteleostomi</taxon>
        <taxon>Amphibia</taxon>
        <taxon>Batrachia</taxon>
        <taxon>Anura</taxon>
        <taxon>Neobatrachia</taxon>
        <taxon>Ranoidea</taxon>
        <taxon>Ranidae</taxon>
        <taxon>Staurois</taxon>
    </lineage>
</organism>
<dbReference type="PANTHER" id="PTHR26454:SF1">
    <property type="entry name" value="OLFACTORY RECEPTOR"/>
    <property type="match status" value="1"/>
</dbReference>
<keyword evidence="2" id="KW-1003">Cell membrane</keyword>
<dbReference type="PROSITE" id="PS00237">
    <property type="entry name" value="G_PROTEIN_RECEP_F1_1"/>
    <property type="match status" value="1"/>
</dbReference>
<protein>
    <recommendedName>
        <fullName evidence="11">G-protein coupled receptors family 1 profile domain-containing protein</fullName>
    </recommendedName>
</protein>
<dbReference type="EMBL" id="CATNWA010014325">
    <property type="protein sequence ID" value="CAI9570507.1"/>
    <property type="molecule type" value="Genomic_DNA"/>
</dbReference>
<gene>
    <name evidence="12" type="ORF">SPARVUS_LOCUS7105567</name>
</gene>
<dbReference type="PANTHER" id="PTHR26454">
    <property type="entry name" value="OLFACTORY RECEPTOR"/>
    <property type="match status" value="1"/>
</dbReference>
<dbReference type="InterPro" id="IPR017452">
    <property type="entry name" value="GPCR_Rhodpsn_7TM"/>
</dbReference>
<evidence type="ECO:0000256" key="10">
    <source>
        <dbReference type="SAM" id="Phobius"/>
    </source>
</evidence>
<evidence type="ECO:0000256" key="4">
    <source>
        <dbReference type="ARBA" id="ARBA00022725"/>
    </source>
</evidence>
<reference evidence="12" key="1">
    <citation type="submission" date="2023-05" db="EMBL/GenBank/DDBJ databases">
        <authorList>
            <person name="Stuckert A."/>
        </authorList>
    </citation>
    <scope>NUCLEOTIDE SEQUENCE</scope>
</reference>
<dbReference type="PROSITE" id="PS50262">
    <property type="entry name" value="G_PROTEIN_RECEP_F1_2"/>
    <property type="match status" value="1"/>
</dbReference>
<accession>A0ABN9DDF1</accession>
<evidence type="ECO:0000256" key="3">
    <source>
        <dbReference type="ARBA" id="ARBA00022692"/>
    </source>
</evidence>
<evidence type="ECO:0000256" key="6">
    <source>
        <dbReference type="ARBA" id="ARBA00023040"/>
    </source>
</evidence>
<dbReference type="InterPro" id="IPR000276">
    <property type="entry name" value="GPCR_Rhodpsn"/>
</dbReference>
<proteinExistence type="predicted"/>
<dbReference type="InterPro" id="IPR000725">
    <property type="entry name" value="Olfact_rcpt"/>
</dbReference>
<keyword evidence="4" id="KW-0552">Olfaction</keyword>
<evidence type="ECO:0000256" key="5">
    <source>
        <dbReference type="ARBA" id="ARBA00022989"/>
    </source>
</evidence>